<dbReference type="Proteomes" id="UP001348369">
    <property type="component" value="Chromosome"/>
</dbReference>
<reference evidence="1" key="1">
    <citation type="submission" date="2022-10" db="EMBL/GenBank/DDBJ databases">
        <title>The complete genomes of actinobacterial strains from the NBC collection.</title>
        <authorList>
            <person name="Joergensen T.S."/>
            <person name="Alvarez Arevalo M."/>
            <person name="Sterndorff E.B."/>
            <person name="Faurdal D."/>
            <person name="Vuksanovic O."/>
            <person name="Mourched A.-S."/>
            <person name="Charusanti P."/>
            <person name="Shaw S."/>
            <person name="Blin K."/>
            <person name="Weber T."/>
        </authorList>
    </citation>
    <scope>NUCLEOTIDE SEQUENCE</scope>
    <source>
        <strain evidence="1">NBC 01771</strain>
    </source>
</reference>
<gene>
    <name evidence="1" type="ORF">OG835_14105</name>
</gene>
<accession>A0ACD4ZJ72</accession>
<evidence type="ECO:0000313" key="2">
    <source>
        <dbReference type="Proteomes" id="UP001348369"/>
    </source>
</evidence>
<organism evidence="1 2">
    <name type="scientific">Streptomyces scopuliridis</name>
    <dbReference type="NCBI Taxonomy" id="452529"/>
    <lineage>
        <taxon>Bacteria</taxon>
        <taxon>Bacillati</taxon>
        <taxon>Actinomycetota</taxon>
        <taxon>Actinomycetes</taxon>
        <taxon>Kitasatosporales</taxon>
        <taxon>Streptomycetaceae</taxon>
        <taxon>Streptomyces</taxon>
    </lineage>
</organism>
<keyword evidence="2" id="KW-1185">Reference proteome</keyword>
<name>A0ACD4ZJ72_9ACTN</name>
<protein>
    <submittedName>
        <fullName evidence="1">Uncharacterized protein</fullName>
    </submittedName>
</protein>
<evidence type="ECO:0000313" key="1">
    <source>
        <dbReference type="EMBL" id="WSB98043.1"/>
    </source>
</evidence>
<sequence length="170" mass="18771">MRERRAALDRRRAREFEAFAAGAAGRLLHAAVLLTGEPPDATPRAQRLLIAALSRTYAEWDRLSGADGEDPYDRARRELVLRFAREAAWRDPVQRGGRAAGVLGGLGPQERIVLVLRLYEGLAEEQTAALIGLTEERVRVVCARAVAAMREPSRRRRTRPGPSGLREAGP</sequence>
<dbReference type="EMBL" id="CP109109">
    <property type="protein sequence ID" value="WSB98043.1"/>
    <property type="molecule type" value="Genomic_DNA"/>
</dbReference>
<proteinExistence type="predicted"/>